<name>A0ACC0A693_CATRO</name>
<comment type="caution">
    <text evidence="1">The sequence shown here is derived from an EMBL/GenBank/DDBJ whole genome shotgun (WGS) entry which is preliminary data.</text>
</comment>
<keyword evidence="2" id="KW-1185">Reference proteome</keyword>
<dbReference type="EMBL" id="CM044706">
    <property type="protein sequence ID" value="KAI5656413.1"/>
    <property type="molecule type" value="Genomic_DNA"/>
</dbReference>
<organism evidence="1 2">
    <name type="scientific">Catharanthus roseus</name>
    <name type="common">Madagascar periwinkle</name>
    <name type="synonym">Vinca rosea</name>
    <dbReference type="NCBI Taxonomy" id="4058"/>
    <lineage>
        <taxon>Eukaryota</taxon>
        <taxon>Viridiplantae</taxon>
        <taxon>Streptophyta</taxon>
        <taxon>Embryophyta</taxon>
        <taxon>Tracheophyta</taxon>
        <taxon>Spermatophyta</taxon>
        <taxon>Magnoliopsida</taxon>
        <taxon>eudicotyledons</taxon>
        <taxon>Gunneridae</taxon>
        <taxon>Pentapetalae</taxon>
        <taxon>asterids</taxon>
        <taxon>lamiids</taxon>
        <taxon>Gentianales</taxon>
        <taxon>Apocynaceae</taxon>
        <taxon>Rauvolfioideae</taxon>
        <taxon>Vinceae</taxon>
        <taxon>Catharanthinae</taxon>
        <taxon>Catharanthus</taxon>
    </lineage>
</organism>
<dbReference type="Proteomes" id="UP001060085">
    <property type="component" value="Linkage Group LG06"/>
</dbReference>
<evidence type="ECO:0000313" key="2">
    <source>
        <dbReference type="Proteomes" id="UP001060085"/>
    </source>
</evidence>
<proteinExistence type="predicted"/>
<accession>A0ACC0A693</accession>
<gene>
    <name evidence="1" type="ORF">M9H77_25206</name>
</gene>
<protein>
    <submittedName>
        <fullName evidence="1">Uncharacterized protein</fullName>
    </submittedName>
</protein>
<reference evidence="2" key="1">
    <citation type="journal article" date="2023" name="Nat. Plants">
        <title>Single-cell RNA sequencing provides a high-resolution roadmap for understanding the multicellular compartmentation of specialized metabolism.</title>
        <authorList>
            <person name="Sun S."/>
            <person name="Shen X."/>
            <person name="Li Y."/>
            <person name="Li Y."/>
            <person name="Wang S."/>
            <person name="Li R."/>
            <person name="Zhang H."/>
            <person name="Shen G."/>
            <person name="Guo B."/>
            <person name="Wei J."/>
            <person name="Xu J."/>
            <person name="St-Pierre B."/>
            <person name="Chen S."/>
            <person name="Sun C."/>
        </authorList>
    </citation>
    <scope>NUCLEOTIDE SEQUENCE [LARGE SCALE GENOMIC DNA]</scope>
</reference>
<evidence type="ECO:0000313" key="1">
    <source>
        <dbReference type="EMBL" id="KAI5656413.1"/>
    </source>
</evidence>
<sequence>MATFLRSYQNSEELETNIYRNSKSHFSETSYPSWYSPETGIYRSKHSSVTLPSDPFLDIVSFIFSQKHNGFTALIDSVSGFSISYSQLLPLIKSMASGLHQMGLSQGDVVLISLPNSIYFPIIFLSVLSLGAVATVINPLSSLSEIKKQAMDFKVTLGFCLPEKVDELSELGFPVIGVPSLMSHSRGSDYSSLINKLMTSDPNLAPRPNINQQDTAAILYSSGTTGACKGTVLTHGNFIAMMVLFVRFEASQYQELPSENVYLASVPMFHVYGLSLFVMGLLTLGATVVVMRRYDPDEMVRAIDRYGVTHFPTVPPVLMALTKRKKDATDGCSMRSLKQVSCGAAPVPKELIQDFIQAFPNVDFIQGYGMTESAAIGTRGYNTEKFQRHSSVGLLAPNVEAKVVDWINGSFSPPGCTGELWLRSPGTMKGYLNNDEATKSTIDKEGWLRTGDIVYFDQDGYLYVIDRLKEVIKYKGFQIAPADLESVLMSHPHILDAAVTAARDEEAGEIPVAFVVRTTEGSRLCEADVIDFVAKQVAPYKKVRKVNFVSSIPRSPGGKILRRQLKKCLISRF</sequence>